<dbReference type="Proteomes" id="UP000321389">
    <property type="component" value="Chromosome"/>
</dbReference>
<evidence type="ECO:0000313" key="12">
    <source>
        <dbReference type="Proteomes" id="UP000321389"/>
    </source>
</evidence>
<keyword evidence="5" id="KW-0479">Metal-binding</keyword>
<dbReference type="RefSeq" id="WP_146300722.1">
    <property type="nucleotide sequence ID" value="NZ_CP042301.2"/>
</dbReference>
<evidence type="ECO:0000256" key="2">
    <source>
        <dbReference type="ARBA" id="ARBA00022679"/>
    </source>
</evidence>
<dbReference type="GO" id="GO:0046872">
    <property type="term" value="F:metal ion binding"/>
    <property type="evidence" value="ECO:0007669"/>
    <property type="project" value="UniProtKB-KW"/>
</dbReference>
<keyword evidence="7" id="KW-0460">Magnesium</keyword>
<reference evidence="11" key="1">
    <citation type="submission" date="2020-04" db="EMBL/GenBank/DDBJ databases">
        <title>Nitratireductor sp. nov. isolated from mangrove soil.</title>
        <authorList>
            <person name="Ye Y."/>
        </authorList>
    </citation>
    <scope>NUCLEOTIDE SEQUENCE</scope>
    <source>
        <strain evidence="11">SY7</strain>
    </source>
</reference>
<keyword evidence="4" id="KW-0548">Nucleotidyltransferase</keyword>
<keyword evidence="2 8" id="KW-0808">Transferase</keyword>
<evidence type="ECO:0000256" key="7">
    <source>
        <dbReference type="ARBA" id="ARBA00022842"/>
    </source>
</evidence>
<dbReference type="Pfam" id="PF12627">
    <property type="entry name" value="PolyA_pol_RNAbd"/>
    <property type="match status" value="1"/>
</dbReference>
<comment type="cofactor">
    <cofactor evidence="1">
        <name>Mg(2+)</name>
        <dbReference type="ChEBI" id="CHEBI:18420"/>
    </cofactor>
</comment>
<dbReference type="GO" id="GO:0008033">
    <property type="term" value="P:tRNA processing"/>
    <property type="evidence" value="ECO:0007669"/>
    <property type="project" value="UniProtKB-KW"/>
</dbReference>
<dbReference type="CDD" id="cd05398">
    <property type="entry name" value="NT_ClassII-CCAase"/>
    <property type="match status" value="1"/>
</dbReference>
<feature type="domain" description="Poly A polymerase head" evidence="9">
    <location>
        <begin position="32"/>
        <end position="154"/>
    </location>
</feature>
<dbReference type="OrthoDB" id="9805698at2"/>
<gene>
    <name evidence="11" type="ORF">FQ775_17775</name>
</gene>
<keyword evidence="8" id="KW-0694">RNA-binding</keyword>
<dbReference type="Gene3D" id="3.30.460.10">
    <property type="entry name" value="Beta Polymerase, domain 2"/>
    <property type="match status" value="1"/>
</dbReference>
<sequence>MSRVSIADSAEWLGAAELQRLLAVLSERGEEARVAGGAVRNTLLGEAAGDIDIATTCLPDETIARAGRAGFKTVPTGYEHGTITVVAGGKAYEVTSLRADIETDGRRAKVRFGRDWQADAARRDFTINALYATAEGEVIDLVGGLADIETRTVRFIGDAEERIREDYLRILRFFRFFARYGSGRPDAEGLKACARLKQGLDGLSAERVWAELKKLLAATDPSRALLWMRQASVLSRILPESEKWGIDGIHGLIEAERDLGWAPDPLLRLASIIPPDPVRIAPMAQRLKLANAERDRLAAWAATPAVAPTTTETELAKLAYRAGREGFEDRLRLALASARARAAGDDKAMVEAGGFYRLKKFLDGWTAPKFPLGGTDLVELGIPAGPKMGNALRDLEEMWIDSGFRLERSELIDEAERMKRELLG</sequence>
<organism evidence="11 12">
    <name type="scientific">Nitratireductor mangrovi</name>
    <dbReference type="NCBI Taxonomy" id="2599600"/>
    <lineage>
        <taxon>Bacteria</taxon>
        <taxon>Pseudomonadati</taxon>
        <taxon>Pseudomonadota</taxon>
        <taxon>Alphaproteobacteria</taxon>
        <taxon>Hyphomicrobiales</taxon>
        <taxon>Phyllobacteriaceae</taxon>
        <taxon>Nitratireductor</taxon>
    </lineage>
</organism>
<proteinExistence type="inferred from homology"/>
<evidence type="ECO:0000256" key="4">
    <source>
        <dbReference type="ARBA" id="ARBA00022695"/>
    </source>
</evidence>
<dbReference type="PANTHER" id="PTHR46173:SF1">
    <property type="entry name" value="CCA TRNA NUCLEOTIDYLTRANSFERASE 1, MITOCHONDRIAL"/>
    <property type="match status" value="1"/>
</dbReference>
<dbReference type="AlphaFoldDB" id="A0A5B8L2C6"/>
<dbReference type="Pfam" id="PF01743">
    <property type="entry name" value="PolyA_pol"/>
    <property type="match status" value="1"/>
</dbReference>
<keyword evidence="3" id="KW-0819">tRNA processing</keyword>
<dbReference type="InterPro" id="IPR032828">
    <property type="entry name" value="PolyA_RNA-bd"/>
</dbReference>
<evidence type="ECO:0000259" key="10">
    <source>
        <dbReference type="Pfam" id="PF12627"/>
    </source>
</evidence>
<dbReference type="GO" id="GO:0016779">
    <property type="term" value="F:nucleotidyltransferase activity"/>
    <property type="evidence" value="ECO:0007669"/>
    <property type="project" value="UniProtKB-KW"/>
</dbReference>
<comment type="similarity">
    <text evidence="8">Belongs to the tRNA nucleotidyltransferase/poly(A) polymerase family.</text>
</comment>
<evidence type="ECO:0000256" key="3">
    <source>
        <dbReference type="ARBA" id="ARBA00022694"/>
    </source>
</evidence>
<evidence type="ECO:0000256" key="5">
    <source>
        <dbReference type="ARBA" id="ARBA00022723"/>
    </source>
</evidence>
<evidence type="ECO:0000256" key="8">
    <source>
        <dbReference type="RuleBase" id="RU003953"/>
    </source>
</evidence>
<keyword evidence="12" id="KW-1185">Reference proteome</keyword>
<accession>A0A5B8L2C6</accession>
<dbReference type="PANTHER" id="PTHR46173">
    <property type="entry name" value="CCA TRNA NUCLEOTIDYLTRANSFERASE 1, MITOCHONDRIAL"/>
    <property type="match status" value="1"/>
</dbReference>
<evidence type="ECO:0000259" key="9">
    <source>
        <dbReference type="Pfam" id="PF01743"/>
    </source>
</evidence>
<dbReference type="InterPro" id="IPR050264">
    <property type="entry name" value="Bact_CCA-adding_enz_type3_sf"/>
</dbReference>
<name>A0A5B8L2C6_9HYPH</name>
<feature type="domain" description="tRNA nucleotidyltransferase/poly(A) polymerase RNA and SrmB- binding" evidence="10">
    <location>
        <begin position="189"/>
        <end position="241"/>
    </location>
</feature>
<keyword evidence="6" id="KW-0547">Nucleotide-binding</keyword>
<protein>
    <submittedName>
        <fullName evidence="11">CCA tRNA nucleotidyltransferase</fullName>
    </submittedName>
</protein>
<dbReference type="KEGG" id="niy:FQ775_17775"/>
<evidence type="ECO:0000256" key="6">
    <source>
        <dbReference type="ARBA" id="ARBA00022741"/>
    </source>
</evidence>
<dbReference type="GO" id="GO:0000166">
    <property type="term" value="F:nucleotide binding"/>
    <property type="evidence" value="ECO:0007669"/>
    <property type="project" value="UniProtKB-KW"/>
</dbReference>
<dbReference type="InterPro" id="IPR002646">
    <property type="entry name" value="PolA_pol_head_dom"/>
</dbReference>
<dbReference type="EMBL" id="CP042301">
    <property type="protein sequence ID" value="QDZ02081.1"/>
    <property type="molecule type" value="Genomic_DNA"/>
</dbReference>
<evidence type="ECO:0000256" key="1">
    <source>
        <dbReference type="ARBA" id="ARBA00001946"/>
    </source>
</evidence>
<dbReference type="SUPFAM" id="SSF81301">
    <property type="entry name" value="Nucleotidyltransferase"/>
    <property type="match status" value="1"/>
</dbReference>
<evidence type="ECO:0000313" key="11">
    <source>
        <dbReference type="EMBL" id="QDZ02081.1"/>
    </source>
</evidence>
<dbReference type="InterPro" id="IPR043519">
    <property type="entry name" value="NT_sf"/>
</dbReference>
<dbReference type="GO" id="GO:0000049">
    <property type="term" value="F:tRNA binding"/>
    <property type="evidence" value="ECO:0007669"/>
    <property type="project" value="TreeGrafter"/>
</dbReference>
<dbReference type="Gene3D" id="1.10.3090.10">
    <property type="entry name" value="cca-adding enzyme, domain 2"/>
    <property type="match status" value="1"/>
</dbReference>
<dbReference type="SUPFAM" id="SSF81891">
    <property type="entry name" value="Poly A polymerase C-terminal region-like"/>
    <property type="match status" value="1"/>
</dbReference>